<accession>A0ABR3FVI5</accession>
<name>A0ABR3FVI5_9AGAR</name>
<dbReference type="InterPro" id="IPR016197">
    <property type="entry name" value="Chromo-like_dom_sf"/>
</dbReference>
<evidence type="ECO:0000313" key="6">
    <source>
        <dbReference type="Proteomes" id="UP001465976"/>
    </source>
</evidence>
<dbReference type="EMBL" id="JBAHYK010000061">
    <property type="protein sequence ID" value="KAL0579381.1"/>
    <property type="molecule type" value="Genomic_DNA"/>
</dbReference>
<sequence length="691" mass="78776">MPATRTGRVSRSTSASSSISKSSQCRSYTAKPSSSFTDDDDYQSDSHPTCARKSPPEEVTPGKSSRKAKFTLETIIINGIELKPTVVFDTFWRWCAERKAMDDRRRAGEPHPWTEDPHLNGWYFCMPYRVLDRGCQYLVREIIEKGSQEPREVVFRIVLYDIFTKIATWELLQDAFGELTWEDYDRKAYECVLESAEDALYTRAFIKPAGRHNTNKPNYCHHLDFLEKLMKEDRLLTKMRTASYLGDVYDFLREYRGMGEFTAYQLLLNLSYSGVMHFSNNDFVVPGLGCRSGLWKLFGNSLIKARTRDRGIDIAIIRWMAETQDEHFQRLGLSFSGLGPNRLPMDLADMEHSICEVDKYARVVHPSITHGRTAIKRLYKPSPARVLPQLVLPKAWSHPSRKIARIKPSSSRSRSSSLDTLTASEVPDKGSRASTHSRFTSLSPSTLAGSECEVTDLLMVEQDTDTNDDITEVVHVHSVGSSRISRYSTRSRSKSSLTALTASDCDPTDVLMQEPDAEVETTVLPKEVPHIVEDNRVTTRSRSKSSSLSALTTIADDVSMQDPEQGDADEITILSEEVVHIYECRCMVEHDQIQYLVQLVKPDGQERDTWMSKEDLYVTEGGEEALAEFGGEQYIIERIADVRDGEEGREFYVFWEGYGDDDATWEPEEMLRNDAPDALKKFLQRRRKTRR</sequence>
<dbReference type="PANTHER" id="PTHR22812">
    <property type="entry name" value="CHROMOBOX PROTEIN"/>
    <property type="match status" value="1"/>
</dbReference>
<dbReference type="Pfam" id="PF18723">
    <property type="entry name" value="HMUDK_hel"/>
    <property type="match status" value="1"/>
</dbReference>
<dbReference type="CDD" id="cd00024">
    <property type="entry name" value="CD_CSD"/>
    <property type="match status" value="1"/>
</dbReference>
<dbReference type="SMART" id="SM00298">
    <property type="entry name" value="CHROMO"/>
    <property type="match status" value="1"/>
</dbReference>
<dbReference type="InterPro" id="IPR000953">
    <property type="entry name" value="Chromo/chromo_shadow_dom"/>
</dbReference>
<comment type="caution">
    <text evidence="5">The sequence shown here is derived from an EMBL/GenBank/DDBJ whole genome shotgun (WGS) entry which is preliminary data.</text>
</comment>
<feature type="region of interest" description="Disordered" evidence="3">
    <location>
        <begin position="402"/>
        <end position="445"/>
    </location>
</feature>
<evidence type="ECO:0000259" key="4">
    <source>
        <dbReference type="PROSITE" id="PS50013"/>
    </source>
</evidence>
<keyword evidence="6" id="KW-1185">Reference proteome</keyword>
<protein>
    <recommendedName>
        <fullName evidence="4">Chromo domain-containing protein</fullName>
    </recommendedName>
</protein>
<dbReference type="PROSITE" id="PS50013">
    <property type="entry name" value="CHROMO_2"/>
    <property type="match status" value="1"/>
</dbReference>
<evidence type="ECO:0000313" key="5">
    <source>
        <dbReference type="EMBL" id="KAL0579381.1"/>
    </source>
</evidence>
<gene>
    <name evidence="5" type="ORF">V5O48_002606</name>
</gene>
<dbReference type="InterPro" id="IPR040684">
    <property type="entry name" value="HMUDK_hel"/>
</dbReference>
<reference evidence="5 6" key="1">
    <citation type="submission" date="2024-02" db="EMBL/GenBank/DDBJ databases">
        <title>A draft genome for the cacao thread blight pathogen Marasmius crinis-equi.</title>
        <authorList>
            <person name="Cohen S.P."/>
            <person name="Baruah I.K."/>
            <person name="Amoako-Attah I."/>
            <person name="Bukari Y."/>
            <person name="Meinhardt L.W."/>
            <person name="Bailey B.A."/>
        </authorList>
    </citation>
    <scope>NUCLEOTIDE SEQUENCE [LARGE SCALE GENOMIC DNA]</scope>
    <source>
        <strain evidence="5 6">GH-76</strain>
    </source>
</reference>
<feature type="compositionally biased region" description="Polar residues" evidence="3">
    <location>
        <begin position="432"/>
        <end position="445"/>
    </location>
</feature>
<feature type="domain" description="Chromo" evidence="4">
    <location>
        <begin position="634"/>
        <end position="691"/>
    </location>
</feature>
<evidence type="ECO:0000256" key="3">
    <source>
        <dbReference type="SAM" id="MobiDB-lite"/>
    </source>
</evidence>
<proteinExistence type="predicted"/>
<dbReference type="Gene3D" id="2.40.50.40">
    <property type="match status" value="1"/>
</dbReference>
<evidence type="ECO:0000256" key="2">
    <source>
        <dbReference type="ARBA" id="ARBA00023242"/>
    </source>
</evidence>
<comment type="subcellular location">
    <subcellularLocation>
        <location evidence="1">Nucleus</location>
    </subcellularLocation>
</comment>
<evidence type="ECO:0000256" key="1">
    <source>
        <dbReference type="ARBA" id="ARBA00004123"/>
    </source>
</evidence>
<organism evidence="5 6">
    <name type="scientific">Marasmius crinis-equi</name>
    <dbReference type="NCBI Taxonomy" id="585013"/>
    <lineage>
        <taxon>Eukaryota</taxon>
        <taxon>Fungi</taxon>
        <taxon>Dikarya</taxon>
        <taxon>Basidiomycota</taxon>
        <taxon>Agaricomycotina</taxon>
        <taxon>Agaricomycetes</taxon>
        <taxon>Agaricomycetidae</taxon>
        <taxon>Agaricales</taxon>
        <taxon>Marasmiineae</taxon>
        <taxon>Marasmiaceae</taxon>
        <taxon>Marasmius</taxon>
    </lineage>
</organism>
<dbReference type="InterPro" id="IPR051219">
    <property type="entry name" value="Heterochromatin_chromo-domain"/>
</dbReference>
<feature type="region of interest" description="Disordered" evidence="3">
    <location>
        <begin position="1"/>
        <end position="65"/>
    </location>
</feature>
<dbReference type="SUPFAM" id="SSF54160">
    <property type="entry name" value="Chromo domain-like"/>
    <property type="match status" value="1"/>
</dbReference>
<dbReference type="Proteomes" id="UP001465976">
    <property type="component" value="Unassembled WGS sequence"/>
</dbReference>
<dbReference type="Pfam" id="PF00385">
    <property type="entry name" value="Chromo"/>
    <property type="match status" value="1"/>
</dbReference>
<keyword evidence="2" id="KW-0539">Nucleus</keyword>
<dbReference type="InterPro" id="IPR023780">
    <property type="entry name" value="Chromo_domain"/>
</dbReference>
<feature type="compositionally biased region" description="Low complexity" evidence="3">
    <location>
        <begin position="1"/>
        <end position="27"/>
    </location>
</feature>